<dbReference type="InterPro" id="IPR039793">
    <property type="entry name" value="UROS/Hem4"/>
</dbReference>
<gene>
    <name evidence="2" type="ORF">BEP19_13330</name>
</gene>
<feature type="domain" description="Tetrapyrrole biosynthesis uroporphyrinogen III synthase" evidence="1">
    <location>
        <begin position="20"/>
        <end position="261"/>
    </location>
</feature>
<dbReference type="GO" id="GO:0006780">
    <property type="term" value="P:uroporphyrinogen III biosynthetic process"/>
    <property type="evidence" value="ECO:0007669"/>
    <property type="project" value="InterPro"/>
</dbReference>
<dbReference type="Gene3D" id="3.40.50.10090">
    <property type="match status" value="2"/>
</dbReference>
<dbReference type="EMBL" id="MCHY01000009">
    <property type="protein sequence ID" value="RKD23193.1"/>
    <property type="molecule type" value="Genomic_DNA"/>
</dbReference>
<dbReference type="CDD" id="cd06578">
    <property type="entry name" value="HemD"/>
    <property type="match status" value="1"/>
</dbReference>
<keyword evidence="3" id="KW-1185">Reference proteome</keyword>
<evidence type="ECO:0000259" key="1">
    <source>
        <dbReference type="Pfam" id="PF02602"/>
    </source>
</evidence>
<evidence type="ECO:0000313" key="3">
    <source>
        <dbReference type="Proteomes" id="UP000284219"/>
    </source>
</evidence>
<dbReference type="NCBIfam" id="NF004584">
    <property type="entry name" value="PRK05928.2-1"/>
    <property type="match status" value="1"/>
</dbReference>
<name>A0A419SHE8_9BACL</name>
<dbReference type="PANTHER" id="PTHR40082">
    <property type="entry name" value="BLR5956 PROTEIN"/>
    <property type="match status" value="1"/>
</dbReference>
<dbReference type="Proteomes" id="UP000284219">
    <property type="component" value="Unassembled WGS sequence"/>
</dbReference>
<accession>A0A419SHE8</accession>
<dbReference type="GO" id="GO:0004852">
    <property type="term" value="F:uroporphyrinogen-III synthase activity"/>
    <property type="evidence" value="ECO:0007669"/>
    <property type="project" value="InterPro"/>
</dbReference>
<sequence>MEKGLQGKRVVIAASRKTDEMCTLVERQGGVGIVRSLQGTVFLAEKEVEPDLRWIVEEKPDWLILTTGVGAEALLGIAEKIGIRADVEAVIQNAKVARRGYKLVSVLRGLGVEPVAVDDDGTTAGLIRGLEPFDFSGQSVGVQLHGDPAPKLIQFLKDRGATVRELVPYQHVPPERAVVEQFTTELLAGEFDAVCFTTMIQVRFMFEYAREAGLFEQVLTVFREKTLPVAVGRVTAEALYDAGLEQKRVIVPELERMGAMIMELSKVVEAARV</sequence>
<protein>
    <submittedName>
        <fullName evidence="2">Uroporphyrinogen-III synthase</fullName>
    </submittedName>
</protein>
<dbReference type="Pfam" id="PF02602">
    <property type="entry name" value="HEM4"/>
    <property type="match status" value="1"/>
</dbReference>
<dbReference type="InterPro" id="IPR036108">
    <property type="entry name" value="4pyrrol_syn_uPrphyn_synt_sf"/>
</dbReference>
<dbReference type="AlphaFoldDB" id="A0A419SHE8"/>
<comment type="caution">
    <text evidence="2">The sequence shown here is derived from an EMBL/GenBank/DDBJ whole genome shotgun (WGS) entry which is preliminary data.</text>
</comment>
<dbReference type="RefSeq" id="WP_120190685.1">
    <property type="nucleotide sequence ID" value="NZ_MCHY01000009.1"/>
</dbReference>
<reference evidence="2 3" key="1">
    <citation type="submission" date="2016-08" db="EMBL/GenBank/DDBJ databases">
        <title>Novel Firmicute Genomes.</title>
        <authorList>
            <person name="Poppleton D.I."/>
            <person name="Gribaldo S."/>
        </authorList>
    </citation>
    <scope>NUCLEOTIDE SEQUENCE [LARGE SCALE GENOMIC DNA]</scope>
    <source>
        <strain evidence="2 3">RAOx-1</strain>
    </source>
</reference>
<dbReference type="PANTHER" id="PTHR40082:SF1">
    <property type="entry name" value="BLR5956 PROTEIN"/>
    <property type="match status" value="1"/>
</dbReference>
<organism evidence="2 3">
    <name type="scientific">Ammoniphilus oxalaticus</name>
    <dbReference type="NCBI Taxonomy" id="66863"/>
    <lineage>
        <taxon>Bacteria</taxon>
        <taxon>Bacillati</taxon>
        <taxon>Bacillota</taxon>
        <taxon>Bacilli</taxon>
        <taxon>Bacillales</taxon>
        <taxon>Paenibacillaceae</taxon>
        <taxon>Aneurinibacillus group</taxon>
        <taxon>Ammoniphilus</taxon>
    </lineage>
</organism>
<proteinExistence type="predicted"/>
<dbReference type="InterPro" id="IPR003754">
    <property type="entry name" value="4pyrrol_synth_uPrphyn_synth"/>
</dbReference>
<dbReference type="OrthoDB" id="9775656at2"/>
<evidence type="ECO:0000313" key="2">
    <source>
        <dbReference type="EMBL" id="RKD23193.1"/>
    </source>
</evidence>
<dbReference type="SUPFAM" id="SSF69618">
    <property type="entry name" value="HemD-like"/>
    <property type="match status" value="1"/>
</dbReference>